<dbReference type="GO" id="GO:0046872">
    <property type="term" value="F:metal ion binding"/>
    <property type="evidence" value="ECO:0007669"/>
    <property type="project" value="UniProtKB-KW"/>
</dbReference>
<dbReference type="Pfam" id="PF00266">
    <property type="entry name" value="Aminotran_5"/>
    <property type="match status" value="2"/>
</dbReference>
<evidence type="ECO:0000256" key="1">
    <source>
        <dbReference type="ARBA" id="ARBA00001933"/>
    </source>
</evidence>
<dbReference type="GO" id="GO:0031071">
    <property type="term" value="F:cysteine desulfurase activity"/>
    <property type="evidence" value="ECO:0007669"/>
    <property type="project" value="UniProtKB-EC"/>
</dbReference>
<protein>
    <submittedName>
        <fullName evidence="10">Cysteine desulfurase</fullName>
    </submittedName>
</protein>
<comment type="catalytic activity">
    <reaction evidence="8">
        <text>(sulfur carrier)-H + L-cysteine = (sulfur carrier)-SH + L-alanine</text>
        <dbReference type="Rhea" id="RHEA:43892"/>
        <dbReference type="Rhea" id="RHEA-COMP:14737"/>
        <dbReference type="Rhea" id="RHEA-COMP:14739"/>
        <dbReference type="ChEBI" id="CHEBI:29917"/>
        <dbReference type="ChEBI" id="CHEBI:35235"/>
        <dbReference type="ChEBI" id="CHEBI:57972"/>
        <dbReference type="ChEBI" id="CHEBI:64428"/>
        <dbReference type="EC" id="2.8.1.7"/>
    </reaction>
</comment>
<comment type="cofactor">
    <cofactor evidence="1">
        <name>pyridoxal 5'-phosphate</name>
        <dbReference type="ChEBI" id="CHEBI:597326"/>
    </cofactor>
</comment>
<organism evidence="10 11">
    <name type="scientific">Mucilaginibacter frigoritolerans</name>
    <dbReference type="NCBI Taxonomy" id="652788"/>
    <lineage>
        <taxon>Bacteria</taxon>
        <taxon>Pseudomonadati</taxon>
        <taxon>Bacteroidota</taxon>
        <taxon>Sphingobacteriia</taxon>
        <taxon>Sphingobacteriales</taxon>
        <taxon>Sphingobacteriaceae</taxon>
        <taxon>Mucilaginibacter</taxon>
    </lineage>
</organism>
<feature type="domain" description="Aminotransferase class V" evidence="9">
    <location>
        <begin position="234"/>
        <end position="360"/>
    </location>
</feature>
<dbReference type="SUPFAM" id="SSF53383">
    <property type="entry name" value="PLP-dependent transferases"/>
    <property type="match status" value="1"/>
</dbReference>
<dbReference type="InterPro" id="IPR015424">
    <property type="entry name" value="PyrdxlP-dep_Trfase"/>
</dbReference>
<evidence type="ECO:0000259" key="9">
    <source>
        <dbReference type="Pfam" id="PF00266"/>
    </source>
</evidence>
<dbReference type="AlphaFoldDB" id="A0A562TVJ7"/>
<name>A0A562TVJ7_9SPHI</name>
<keyword evidence="3" id="KW-0808">Transferase</keyword>
<gene>
    <name evidence="10" type="ORF">JN11_03385</name>
</gene>
<evidence type="ECO:0000256" key="5">
    <source>
        <dbReference type="ARBA" id="ARBA00022898"/>
    </source>
</evidence>
<dbReference type="InterPro" id="IPR015422">
    <property type="entry name" value="PyrdxlP-dep_Trfase_small"/>
</dbReference>
<evidence type="ECO:0000313" key="11">
    <source>
        <dbReference type="Proteomes" id="UP000317010"/>
    </source>
</evidence>
<evidence type="ECO:0000313" key="10">
    <source>
        <dbReference type="EMBL" id="TWI97565.1"/>
    </source>
</evidence>
<dbReference type="PIRSF" id="PIRSF005572">
    <property type="entry name" value="NifS"/>
    <property type="match status" value="1"/>
</dbReference>
<keyword evidence="11" id="KW-1185">Reference proteome</keyword>
<dbReference type="InterPro" id="IPR015421">
    <property type="entry name" value="PyrdxlP-dep_Trfase_major"/>
</dbReference>
<evidence type="ECO:0000256" key="8">
    <source>
        <dbReference type="ARBA" id="ARBA00050776"/>
    </source>
</evidence>
<comment type="similarity">
    <text evidence="2">Belongs to the class-V pyridoxal-phosphate-dependent aminotransferase family. NifS/IscS subfamily.</text>
</comment>
<dbReference type="GO" id="GO:0051536">
    <property type="term" value="F:iron-sulfur cluster binding"/>
    <property type="evidence" value="ECO:0007669"/>
    <property type="project" value="UniProtKB-KW"/>
</dbReference>
<evidence type="ECO:0000256" key="4">
    <source>
        <dbReference type="ARBA" id="ARBA00022723"/>
    </source>
</evidence>
<feature type="domain" description="Aminotransferase class V" evidence="9">
    <location>
        <begin position="12"/>
        <end position="226"/>
    </location>
</feature>
<dbReference type="Gene3D" id="3.40.640.10">
    <property type="entry name" value="Type I PLP-dependent aspartate aminotransferase-like (Major domain)"/>
    <property type="match status" value="1"/>
</dbReference>
<dbReference type="PANTHER" id="PTHR11601">
    <property type="entry name" value="CYSTEINE DESULFURYLASE FAMILY MEMBER"/>
    <property type="match status" value="1"/>
</dbReference>
<evidence type="ECO:0000256" key="7">
    <source>
        <dbReference type="ARBA" id="ARBA00023014"/>
    </source>
</evidence>
<accession>A0A562TVJ7</accession>
<comment type="caution">
    <text evidence="10">The sequence shown here is derived from an EMBL/GenBank/DDBJ whole genome shotgun (WGS) entry which is preliminary data.</text>
</comment>
<evidence type="ECO:0000256" key="6">
    <source>
        <dbReference type="ARBA" id="ARBA00023004"/>
    </source>
</evidence>
<sequence length="374" mass="41436">MIFDLIMDNIKIYLDNAASTPLDREVYNVMTPYLLDKFGIPSAHHGYGRDAKAAIEISRISIAKLLNASPEEIIFTSGGTEANNLAIISTIECAFVDHVITTPFEHQTVLKTLKVMQRKHDLRISYIRHDEKGNLDINYLDYLLRTNTRNLVSVMHANNEIGNLNDIETIGVLCEKYKAIFHTDAAQTMGYYQHDLKKLKVNFLAASAHKFHGPKGIGILYCRKGSRLSPSLNTSTENIPGIIGLAKALAIAYDEANKKERLIQSMKDRMIDKLSALVPGIRFNGNSADSKKSIAAILNVNLPQTLLNRNLLQYLDDNQIAVSGGDSSSSHVLKALGIESGSDNLRFSFSKFNTLNEIDHVAEVITSVYQTVAA</sequence>
<keyword evidence="4" id="KW-0479">Metal-binding</keyword>
<dbReference type="Gene3D" id="3.90.1150.10">
    <property type="entry name" value="Aspartate Aminotransferase, domain 1"/>
    <property type="match status" value="1"/>
</dbReference>
<reference evidence="10 11" key="1">
    <citation type="submission" date="2019-07" db="EMBL/GenBank/DDBJ databases">
        <title>Genomic Encyclopedia of Archaeal and Bacterial Type Strains, Phase II (KMG-II): from individual species to whole genera.</title>
        <authorList>
            <person name="Goeker M."/>
        </authorList>
    </citation>
    <scope>NUCLEOTIDE SEQUENCE [LARGE SCALE GENOMIC DNA]</scope>
    <source>
        <strain evidence="10 11">ATCC BAA-1854</strain>
    </source>
</reference>
<dbReference type="EMBL" id="VLLI01000010">
    <property type="protein sequence ID" value="TWI97565.1"/>
    <property type="molecule type" value="Genomic_DNA"/>
</dbReference>
<dbReference type="PANTHER" id="PTHR11601:SF34">
    <property type="entry name" value="CYSTEINE DESULFURASE"/>
    <property type="match status" value="1"/>
</dbReference>
<proteinExistence type="inferred from homology"/>
<keyword evidence="6" id="KW-0408">Iron</keyword>
<dbReference type="InterPro" id="IPR016454">
    <property type="entry name" value="Cysteine_dSase"/>
</dbReference>
<dbReference type="InterPro" id="IPR000192">
    <property type="entry name" value="Aminotrans_V_dom"/>
</dbReference>
<keyword evidence="7" id="KW-0411">Iron-sulfur</keyword>
<dbReference type="Proteomes" id="UP000317010">
    <property type="component" value="Unassembled WGS sequence"/>
</dbReference>
<evidence type="ECO:0000256" key="2">
    <source>
        <dbReference type="ARBA" id="ARBA00006490"/>
    </source>
</evidence>
<keyword evidence="5" id="KW-0663">Pyridoxal phosphate</keyword>
<evidence type="ECO:0000256" key="3">
    <source>
        <dbReference type="ARBA" id="ARBA00022679"/>
    </source>
</evidence>